<reference evidence="2 3" key="1">
    <citation type="journal article" date="2022" name="G3 (Bethesda)">
        <title>Whole-genome sequence and methylome profiling of the almond [Prunus dulcis (Mill.) D.A. Webb] cultivar 'Nonpareil'.</title>
        <authorList>
            <person name="D'Amico-Willman K.M."/>
            <person name="Ouma W.Z."/>
            <person name="Meulia T."/>
            <person name="Sideli G.M."/>
            <person name="Gradziel T.M."/>
            <person name="Fresnedo-Ramirez J."/>
        </authorList>
    </citation>
    <scope>NUCLEOTIDE SEQUENCE [LARGE SCALE GENOMIC DNA]</scope>
    <source>
        <strain evidence="2">Clone GOH B32 T37-40</strain>
    </source>
</reference>
<accession>A0AAD4WB52</accession>
<organism evidence="2 3">
    <name type="scientific">Prunus dulcis</name>
    <name type="common">Almond</name>
    <name type="synonym">Amygdalus dulcis</name>
    <dbReference type="NCBI Taxonomy" id="3755"/>
    <lineage>
        <taxon>Eukaryota</taxon>
        <taxon>Viridiplantae</taxon>
        <taxon>Streptophyta</taxon>
        <taxon>Embryophyta</taxon>
        <taxon>Tracheophyta</taxon>
        <taxon>Spermatophyta</taxon>
        <taxon>Magnoliopsida</taxon>
        <taxon>eudicotyledons</taxon>
        <taxon>Gunneridae</taxon>
        <taxon>Pentapetalae</taxon>
        <taxon>rosids</taxon>
        <taxon>fabids</taxon>
        <taxon>Rosales</taxon>
        <taxon>Rosaceae</taxon>
        <taxon>Amygdaloideae</taxon>
        <taxon>Amygdaleae</taxon>
        <taxon>Prunus</taxon>
    </lineage>
</organism>
<name>A0AAD4WB52_PRUDU</name>
<dbReference type="AlphaFoldDB" id="A0AAD4WB52"/>
<feature type="region of interest" description="Disordered" evidence="1">
    <location>
        <begin position="131"/>
        <end position="151"/>
    </location>
</feature>
<protein>
    <submittedName>
        <fullName evidence="2">Uncharacterized protein</fullName>
    </submittedName>
</protein>
<dbReference type="Proteomes" id="UP001054821">
    <property type="component" value="Chromosome 3"/>
</dbReference>
<proteinExistence type="predicted"/>
<sequence>MAVGSLACTSIMGWNDVEHTADFITVELKKGHFLLLKVPLETFVACAASRIQISCYSRFRLKPLLLVLRQVVSERVSPVSAFLSCLIMGDREADVPTPITRADLDAQNQRIDNLTNQFGEMRELLLQALGGNNRRGGRDDERREGREDNRR</sequence>
<evidence type="ECO:0000313" key="3">
    <source>
        <dbReference type="Proteomes" id="UP001054821"/>
    </source>
</evidence>
<comment type="caution">
    <text evidence="2">The sequence shown here is derived from an EMBL/GenBank/DDBJ whole genome shotgun (WGS) entry which is preliminary data.</text>
</comment>
<keyword evidence="3" id="KW-1185">Reference proteome</keyword>
<dbReference type="EMBL" id="JAJFAZ020000003">
    <property type="protein sequence ID" value="KAI5339778.1"/>
    <property type="molecule type" value="Genomic_DNA"/>
</dbReference>
<evidence type="ECO:0000256" key="1">
    <source>
        <dbReference type="SAM" id="MobiDB-lite"/>
    </source>
</evidence>
<evidence type="ECO:0000313" key="2">
    <source>
        <dbReference type="EMBL" id="KAI5339778.1"/>
    </source>
</evidence>
<gene>
    <name evidence="2" type="ORF">L3X38_019050</name>
</gene>
<feature type="compositionally biased region" description="Basic and acidic residues" evidence="1">
    <location>
        <begin position="136"/>
        <end position="151"/>
    </location>
</feature>